<protein>
    <recommendedName>
        <fullName evidence="4">RanBP2-type domain-containing protein</fullName>
    </recommendedName>
</protein>
<evidence type="ECO:0000256" key="1">
    <source>
        <dbReference type="ARBA" id="ARBA00022723"/>
    </source>
</evidence>
<evidence type="ECO:0000256" key="3">
    <source>
        <dbReference type="ARBA" id="ARBA00022833"/>
    </source>
</evidence>
<accession>A0AAV7UHB4</accession>
<feature type="non-terminal residue" evidence="5">
    <location>
        <position position="634"/>
    </location>
</feature>
<feature type="domain" description="RanBP2-type" evidence="4">
    <location>
        <begin position="10"/>
        <end position="29"/>
    </location>
</feature>
<dbReference type="EMBL" id="JANPWB010000005">
    <property type="protein sequence ID" value="KAJ1187740.1"/>
    <property type="molecule type" value="Genomic_DNA"/>
</dbReference>
<dbReference type="Proteomes" id="UP001066276">
    <property type="component" value="Chromosome 3_1"/>
</dbReference>
<dbReference type="AlphaFoldDB" id="A0AAV7UHB4"/>
<organism evidence="5 6">
    <name type="scientific">Pleurodeles waltl</name>
    <name type="common">Iberian ribbed newt</name>
    <dbReference type="NCBI Taxonomy" id="8319"/>
    <lineage>
        <taxon>Eukaryota</taxon>
        <taxon>Metazoa</taxon>
        <taxon>Chordata</taxon>
        <taxon>Craniata</taxon>
        <taxon>Vertebrata</taxon>
        <taxon>Euteleostomi</taxon>
        <taxon>Amphibia</taxon>
        <taxon>Batrachia</taxon>
        <taxon>Caudata</taxon>
        <taxon>Salamandroidea</taxon>
        <taxon>Salamandridae</taxon>
        <taxon>Pleurodelinae</taxon>
        <taxon>Pleurodeles</taxon>
    </lineage>
</organism>
<feature type="non-terminal residue" evidence="5">
    <location>
        <position position="1"/>
    </location>
</feature>
<evidence type="ECO:0000256" key="2">
    <source>
        <dbReference type="ARBA" id="ARBA00022771"/>
    </source>
</evidence>
<evidence type="ECO:0000313" key="5">
    <source>
        <dbReference type="EMBL" id="KAJ1187740.1"/>
    </source>
</evidence>
<gene>
    <name evidence="5" type="ORF">NDU88_004510</name>
</gene>
<comment type="caution">
    <text evidence="5">The sequence shown here is derived from an EMBL/GenBank/DDBJ whole genome shotgun (WGS) entry which is preliminary data.</text>
</comment>
<dbReference type="InterPro" id="IPR001876">
    <property type="entry name" value="Znf_RanBP2"/>
</dbReference>
<name>A0AAV7UHB4_PLEWA</name>
<keyword evidence="1" id="KW-0479">Metal-binding</keyword>
<keyword evidence="3" id="KW-0862">Zinc</keyword>
<keyword evidence="6" id="KW-1185">Reference proteome</keyword>
<evidence type="ECO:0000259" key="4">
    <source>
        <dbReference type="PROSITE" id="PS01358"/>
    </source>
</evidence>
<proteinExistence type="predicted"/>
<dbReference type="GO" id="GO:0008270">
    <property type="term" value="F:zinc ion binding"/>
    <property type="evidence" value="ECO:0007669"/>
    <property type="project" value="UniProtKB-KW"/>
</dbReference>
<dbReference type="PROSITE" id="PS01358">
    <property type="entry name" value="ZF_RANBP2_1"/>
    <property type="match status" value="1"/>
</dbReference>
<reference evidence="5" key="1">
    <citation type="journal article" date="2022" name="bioRxiv">
        <title>Sequencing and chromosome-scale assembly of the giantPleurodeles waltlgenome.</title>
        <authorList>
            <person name="Brown T."/>
            <person name="Elewa A."/>
            <person name="Iarovenko S."/>
            <person name="Subramanian E."/>
            <person name="Araus A.J."/>
            <person name="Petzold A."/>
            <person name="Susuki M."/>
            <person name="Suzuki K.-i.T."/>
            <person name="Hayashi T."/>
            <person name="Toyoda A."/>
            <person name="Oliveira C."/>
            <person name="Osipova E."/>
            <person name="Leigh N.D."/>
            <person name="Simon A."/>
            <person name="Yun M.H."/>
        </authorList>
    </citation>
    <scope>NUCLEOTIDE SEQUENCE</scope>
    <source>
        <strain evidence="5">20211129_DDA</strain>
        <tissue evidence="5">Liver</tissue>
    </source>
</reference>
<sequence>SRRATFYSVWLCECCGFSNGFAISKCKVCKSAMKKLERTVYLEDEELIERESMVSFDVSESFASCTEEPRFDFSADDPQGMEQTINTDEVAIPVFAPSEPCFVTANPVQIPDTQSKLQENQSSCSSERIDSQPALEFKLLSERQSVVDLSLDTAFSRYSQQQALFSVTFDDTKEENGSPIVQSCSRSTAQSQLQSITSEEDLVNQSTSAASYSCHCLFDTFQSHQHPETPKFIETSYGVSGELATIDANHAAIFKETPFAPLCDAVDALNSDRDPPTAFSPMLQIQGNALQCDKHICSDKQLSCKVEEPPANDDAQCSTDVADMSLSDLPDASEILNYEILGSAQDLNNNSKLHGYESTFAQPWQQHYIESLQTSFNYEPNPDIFDDSFQSALSASSSFDSLPSISASEHHSLSVNDNNPGCEEVKMTHATPPFAQGLISSTDFQCFTCLQSAASSSVPRVNQAVDVSYDFRTGFTTSRATSMERPLISRADNTEVTLIKCNSEKWPATQQKSIASNTDCFLAHLFMQDVASQTDFIETQDKLVSTDITTPDRELLSQDYVQVRASTIQPKKENSQRKKVASGVSERSHPFHCCVDVLERAVKAELQLLKTYHWMCQERCWQVYKHALEERGSF</sequence>
<evidence type="ECO:0000313" key="6">
    <source>
        <dbReference type="Proteomes" id="UP001066276"/>
    </source>
</evidence>
<keyword evidence="2" id="KW-0863">Zinc-finger</keyword>